<dbReference type="Pfam" id="PF13568">
    <property type="entry name" value="OMP_b-brl_2"/>
    <property type="match status" value="1"/>
</dbReference>
<dbReference type="RefSeq" id="WP_171226108.1">
    <property type="nucleotide sequence ID" value="NZ_CP053085.1"/>
</dbReference>
<feature type="chain" id="PRO_5027048811" evidence="1">
    <location>
        <begin position="21"/>
        <end position="214"/>
    </location>
</feature>
<dbReference type="Proteomes" id="UP000500938">
    <property type="component" value="Chromosome"/>
</dbReference>
<evidence type="ECO:0000313" key="3">
    <source>
        <dbReference type="EMBL" id="QJR36675.1"/>
    </source>
</evidence>
<dbReference type="Gene3D" id="2.40.160.20">
    <property type="match status" value="1"/>
</dbReference>
<dbReference type="InterPro" id="IPR011250">
    <property type="entry name" value="OMP/PagP_B-barrel"/>
</dbReference>
<evidence type="ECO:0000256" key="1">
    <source>
        <dbReference type="SAM" id="SignalP"/>
    </source>
</evidence>
<keyword evidence="1" id="KW-0732">Signal</keyword>
<reference evidence="3 4" key="1">
    <citation type="submission" date="2020-05" db="EMBL/GenBank/DDBJ databases">
        <title>Complete genome sequence of Gemmatimonas greenlandica TET16.</title>
        <authorList>
            <person name="Zeng Y."/>
        </authorList>
    </citation>
    <scope>NUCLEOTIDE SEQUENCE [LARGE SCALE GENOMIC DNA]</scope>
    <source>
        <strain evidence="3 4">TET16</strain>
    </source>
</reference>
<dbReference type="InterPro" id="IPR025665">
    <property type="entry name" value="Beta-barrel_OMP_2"/>
</dbReference>
<evidence type="ECO:0000313" key="4">
    <source>
        <dbReference type="Proteomes" id="UP000500938"/>
    </source>
</evidence>
<feature type="domain" description="Outer membrane protein beta-barrel" evidence="2">
    <location>
        <begin position="28"/>
        <end position="194"/>
    </location>
</feature>
<evidence type="ECO:0000259" key="2">
    <source>
        <dbReference type="Pfam" id="PF13568"/>
    </source>
</evidence>
<proteinExistence type="predicted"/>
<dbReference type="AlphaFoldDB" id="A0A6M4IRB0"/>
<keyword evidence="4" id="KW-1185">Reference proteome</keyword>
<name>A0A6M4IRB0_9BACT</name>
<protein>
    <submittedName>
        <fullName evidence="3">PorT family protein</fullName>
    </submittedName>
</protein>
<organism evidence="3 4">
    <name type="scientific">Gemmatimonas groenlandica</name>
    <dbReference type="NCBI Taxonomy" id="2732249"/>
    <lineage>
        <taxon>Bacteria</taxon>
        <taxon>Pseudomonadati</taxon>
        <taxon>Gemmatimonadota</taxon>
        <taxon>Gemmatimonadia</taxon>
        <taxon>Gemmatimonadales</taxon>
        <taxon>Gemmatimonadaceae</taxon>
        <taxon>Gemmatimonas</taxon>
    </lineage>
</organism>
<dbReference type="EMBL" id="CP053085">
    <property type="protein sequence ID" value="QJR36675.1"/>
    <property type="molecule type" value="Genomic_DNA"/>
</dbReference>
<feature type="signal peptide" evidence="1">
    <location>
        <begin position="1"/>
        <end position="20"/>
    </location>
</feature>
<dbReference type="KEGG" id="ggr:HKW67_14725"/>
<sequence>MYRILSAAVLAAGIAIPAFASAQSTAAPRIGVIGGVNLAKVGGDDVDEAGTRTGLLAGVSLTKPLSGAFSLELNGLFSQKGAKDLEEGTNAALKLNYLEVPILLRYDVKTTGGVHPHFSGGVSLGYQTGCKISASDGGVSGEVSCSLLEGEDGTDVKKFDVGLVAGAGLNFALANNRMFTVGARYNYGLSDLFEDASVQNRAIQLYAGFSIPLR</sequence>
<dbReference type="SUPFAM" id="SSF56925">
    <property type="entry name" value="OMPA-like"/>
    <property type="match status" value="1"/>
</dbReference>
<accession>A0A6M4IRB0</accession>
<gene>
    <name evidence="3" type="ORF">HKW67_14725</name>
</gene>